<evidence type="ECO:0000313" key="3">
    <source>
        <dbReference type="Proteomes" id="UP000077248"/>
    </source>
</evidence>
<dbReference type="KEGG" id="aalt:CC77DRAFT_1025038"/>
<sequence>MKKEAIKRKQNSRNIAYVTPTFAISTIGQPSHSHVHPNPHTPTAPNRRQDHAHYRYFAHTT</sequence>
<evidence type="ECO:0000313" key="2">
    <source>
        <dbReference type="EMBL" id="OAG15289.1"/>
    </source>
</evidence>
<dbReference type="EMBL" id="KV441494">
    <property type="protein sequence ID" value="OAG15289.1"/>
    <property type="molecule type" value="Genomic_DNA"/>
</dbReference>
<proteinExistence type="predicted"/>
<dbReference type="GeneID" id="29111585"/>
<gene>
    <name evidence="2" type="ORF">CC77DRAFT_1025038</name>
</gene>
<feature type="region of interest" description="Disordered" evidence="1">
    <location>
        <begin position="28"/>
        <end position="51"/>
    </location>
</feature>
<organism evidence="2 3">
    <name type="scientific">Alternaria alternata</name>
    <name type="common">Alternaria rot fungus</name>
    <name type="synonym">Torula alternata</name>
    <dbReference type="NCBI Taxonomy" id="5599"/>
    <lineage>
        <taxon>Eukaryota</taxon>
        <taxon>Fungi</taxon>
        <taxon>Dikarya</taxon>
        <taxon>Ascomycota</taxon>
        <taxon>Pezizomycotina</taxon>
        <taxon>Dothideomycetes</taxon>
        <taxon>Pleosporomycetidae</taxon>
        <taxon>Pleosporales</taxon>
        <taxon>Pleosporineae</taxon>
        <taxon>Pleosporaceae</taxon>
        <taxon>Alternaria</taxon>
        <taxon>Alternaria sect. Alternaria</taxon>
        <taxon>Alternaria alternata complex</taxon>
    </lineage>
</organism>
<keyword evidence="3" id="KW-1185">Reference proteome</keyword>
<name>A0A177D8N0_ALTAL</name>
<accession>A0A177D8N0</accession>
<dbReference type="Proteomes" id="UP000077248">
    <property type="component" value="Unassembled WGS sequence"/>
</dbReference>
<dbReference type="VEuPathDB" id="FungiDB:CC77DRAFT_1025038"/>
<dbReference type="RefSeq" id="XP_018380710.1">
    <property type="nucleotide sequence ID" value="XM_018525991.1"/>
</dbReference>
<evidence type="ECO:0000256" key="1">
    <source>
        <dbReference type="SAM" id="MobiDB-lite"/>
    </source>
</evidence>
<dbReference type="AlphaFoldDB" id="A0A177D8N0"/>
<protein>
    <submittedName>
        <fullName evidence="2">Uncharacterized protein</fullName>
    </submittedName>
</protein>
<reference evidence="2 3" key="1">
    <citation type="submission" date="2016-05" db="EMBL/GenBank/DDBJ databases">
        <title>Comparative analysis of secretome profiles of manganese(II)-oxidizing ascomycete fungi.</title>
        <authorList>
            <consortium name="DOE Joint Genome Institute"/>
            <person name="Zeiner C.A."/>
            <person name="Purvine S.O."/>
            <person name="Zink E.M."/>
            <person name="Wu S."/>
            <person name="Pasa-Tolic L."/>
            <person name="Chaput D.L."/>
            <person name="Haridas S."/>
            <person name="Grigoriev I.V."/>
            <person name="Santelli C.M."/>
            <person name="Hansel C.M."/>
        </authorList>
    </citation>
    <scope>NUCLEOTIDE SEQUENCE [LARGE SCALE GENOMIC DNA]</scope>
    <source>
        <strain evidence="2 3">SRC1lrK2f</strain>
    </source>
</reference>